<dbReference type="InterPro" id="IPR036388">
    <property type="entry name" value="WH-like_DNA-bd_sf"/>
</dbReference>
<evidence type="ECO:0000313" key="6">
    <source>
        <dbReference type="Proteomes" id="UP000387223"/>
    </source>
</evidence>
<dbReference type="SMART" id="SM00421">
    <property type="entry name" value="HTH_LUXR"/>
    <property type="match status" value="1"/>
</dbReference>
<dbReference type="GO" id="GO:0016887">
    <property type="term" value="F:ATP hydrolysis activity"/>
    <property type="evidence" value="ECO:0007669"/>
    <property type="project" value="InterPro"/>
</dbReference>
<dbReference type="PANTHER" id="PTHR44688:SF16">
    <property type="entry name" value="DNA-BINDING TRANSCRIPTIONAL ACTIVATOR DEVR_DOSR"/>
    <property type="match status" value="1"/>
</dbReference>
<feature type="domain" description="HTH luxR-type" evidence="4">
    <location>
        <begin position="806"/>
        <end position="871"/>
    </location>
</feature>
<keyword evidence="2" id="KW-0238">DNA-binding</keyword>
<name>A0A5M3Q4Z8_9GAMM</name>
<dbReference type="PROSITE" id="PS50043">
    <property type="entry name" value="HTH_LUXR_2"/>
    <property type="match status" value="1"/>
</dbReference>
<dbReference type="PANTHER" id="PTHR44688">
    <property type="entry name" value="DNA-BINDING TRANSCRIPTIONAL ACTIVATOR DEVR_DOSR"/>
    <property type="match status" value="1"/>
</dbReference>
<dbReference type="RefSeq" id="WP_136630291.1">
    <property type="nucleotide sequence ID" value="NZ_BGZI01000038.1"/>
</dbReference>
<dbReference type="InterPro" id="IPR000792">
    <property type="entry name" value="Tscrpt_reg_LuxR_C"/>
</dbReference>
<dbReference type="Proteomes" id="UP000387223">
    <property type="component" value="Unassembled WGS sequence"/>
</dbReference>
<evidence type="ECO:0000256" key="2">
    <source>
        <dbReference type="ARBA" id="ARBA00023125"/>
    </source>
</evidence>
<keyword evidence="1" id="KW-0805">Transcription regulation</keyword>
<sequence>MEPVTFNGIPSLLERSPLLHKLQEGVSGPLTLITAPAGYGKTTLIRQWLASQPEAAACMLALTERDRDQARFFGRLGETLRSGVDGFDASAFTPFDAGNNENPSAIADALRRGLGGVCEPMVLVIDDFQHLTGNTLILETFNDLIQTQPRYLQLLIASRSEPQLRLSHLRLQHQLTELTREDLRFSATETRRLCNALDQPEVSQNTLDHLMQLTEGWVTGLRLALLAARRSGEEALETFAGHQPDVMAYFGDMVLRGLSDSLRDLCLQSSLFDRMNGPLCDQVLRHSGSALMLENLARQQLFLMPVERDAGWYRFHPLLRSFLRTRLERETPELVPVLHRRAAAWFLKAGDFHQALKHAEASEQPMLSGDALEAAFTLWAREGQFSSILFWEHRLLGSALLQRTAIAVPLICTLILSGRFDQARPMLDSFRQSGPGDIAADHHRVLVRFLELYLELFQDDTRFINRRDYDELISLSRHYDIYPLSLCMGAYHHLQHARPEQALDYARQGKEALKQSGHHFMADYAGLIIALCHRSLGRPGEAMRDVEDAWRAMPAHGATRILRGTAMVVALYDQNQLTEAANLCNDLLPRLNRTSAIEVTATVYLTYARCLWETGQTEKATHFLARLEQILEPARNQRFLSHLLAERLRQTWLAGNKARSDELARRAGLAEFLNAGAWDQPKGYTEQRERQGLATVYWLRATGRPSTAARILRVLALELRDTRLVSRSLVIDANRHLCEGVGAEQSRRVISQLIQDYGLHNLTRNLFDEAPGMANLLSAATGQGLDLPDSYRSLYGDLLSPDASASPVSMALLTARERVIYELLLDGRNNRQISDQTGNTLSTIKWHLKNIYAKLGVSNRTEAVLLTTGKDRPGLDG</sequence>
<dbReference type="PRINTS" id="PR00038">
    <property type="entry name" value="HTHLUXR"/>
</dbReference>
<dbReference type="CDD" id="cd06170">
    <property type="entry name" value="LuxR_C_like"/>
    <property type="match status" value="1"/>
</dbReference>
<reference evidence="5 6" key="1">
    <citation type="journal article" date="2019" name="J. Gen. Appl. Microbiol.">
        <title>Aerobic degradation of cis-dichloroethene by the marine bacterium Marinobacter salsuginis strain 5N-3.</title>
        <authorList>
            <person name="Inoue Y."/>
            <person name="Fukunaga Y."/>
            <person name="Katsumata H."/>
            <person name="Ohji S."/>
            <person name="Hosoyama A."/>
            <person name="Mori K."/>
            <person name="Ando K."/>
        </authorList>
    </citation>
    <scope>NUCLEOTIDE SEQUENCE [LARGE SCALE GENOMIC DNA]</scope>
    <source>
        <strain evidence="5 6">NBRC 109114</strain>
    </source>
</reference>
<dbReference type="GO" id="GO:0006355">
    <property type="term" value="P:regulation of DNA-templated transcription"/>
    <property type="evidence" value="ECO:0007669"/>
    <property type="project" value="InterPro"/>
</dbReference>
<evidence type="ECO:0000256" key="3">
    <source>
        <dbReference type="ARBA" id="ARBA00023163"/>
    </source>
</evidence>
<organism evidence="5 6">
    <name type="scientific">Marinobacter salsuginis</name>
    <dbReference type="NCBI Taxonomy" id="418719"/>
    <lineage>
        <taxon>Bacteria</taxon>
        <taxon>Pseudomonadati</taxon>
        <taxon>Pseudomonadota</taxon>
        <taxon>Gammaproteobacteria</taxon>
        <taxon>Pseudomonadales</taxon>
        <taxon>Marinobacteraceae</taxon>
        <taxon>Marinobacter</taxon>
    </lineage>
</organism>
<evidence type="ECO:0000313" key="5">
    <source>
        <dbReference type="EMBL" id="GBO90302.1"/>
    </source>
</evidence>
<dbReference type="Gene3D" id="1.25.40.10">
    <property type="entry name" value="Tetratricopeptide repeat domain"/>
    <property type="match status" value="1"/>
</dbReference>
<evidence type="ECO:0000259" key="4">
    <source>
        <dbReference type="PROSITE" id="PS50043"/>
    </source>
</evidence>
<dbReference type="Pfam" id="PF13401">
    <property type="entry name" value="AAA_22"/>
    <property type="match status" value="1"/>
</dbReference>
<protein>
    <submittedName>
        <fullName evidence="5">Helix-turn-helix transcriptional regulator</fullName>
    </submittedName>
</protein>
<dbReference type="InterPro" id="IPR016032">
    <property type="entry name" value="Sig_transdc_resp-reg_C-effctor"/>
</dbReference>
<dbReference type="Pfam" id="PF25873">
    <property type="entry name" value="WHD_MalT"/>
    <property type="match status" value="1"/>
</dbReference>
<dbReference type="InterPro" id="IPR027417">
    <property type="entry name" value="P-loop_NTPase"/>
</dbReference>
<dbReference type="SUPFAM" id="SSF52540">
    <property type="entry name" value="P-loop containing nucleoside triphosphate hydrolases"/>
    <property type="match status" value="1"/>
</dbReference>
<dbReference type="GO" id="GO:0003677">
    <property type="term" value="F:DNA binding"/>
    <property type="evidence" value="ECO:0007669"/>
    <property type="project" value="UniProtKB-KW"/>
</dbReference>
<gene>
    <name evidence="5" type="primary">malT_2</name>
    <name evidence="5" type="ORF">MSSD14B_39700</name>
</gene>
<dbReference type="SUPFAM" id="SSF48452">
    <property type="entry name" value="TPR-like"/>
    <property type="match status" value="1"/>
</dbReference>
<dbReference type="Pfam" id="PF00196">
    <property type="entry name" value="GerE"/>
    <property type="match status" value="1"/>
</dbReference>
<dbReference type="AlphaFoldDB" id="A0A5M3Q4Z8"/>
<dbReference type="SUPFAM" id="SSF46894">
    <property type="entry name" value="C-terminal effector domain of the bipartite response regulators"/>
    <property type="match status" value="1"/>
</dbReference>
<dbReference type="InterPro" id="IPR059106">
    <property type="entry name" value="WHD_MalT"/>
</dbReference>
<dbReference type="Gene3D" id="1.10.10.10">
    <property type="entry name" value="Winged helix-like DNA-binding domain superfamily/Winged helix DNA-binding domain"/>
    <property type="match status" value="1"/>
</dbReference>
<keyword evidence="3" id="KW-0804">Transcription</keyword>
<dbReference type="Gene3D" id="3.40.50.300">
    <property type="entry name" value="P-loop containing nucleotide triphosphate hydrolases"/>
    <property type="match status" value="1"/>
</dbReference>
<dbReference type="InterPro" id="IPR011990">
    <property type="entry name" value="TPR-like_helical_dom_sf"/>
</dbReference>
<dbReference type="InterPro" id="IPR049945">
    <property type="entry name" value="AAA_22"/>
</dbReference>
<dbReference type="EMBL" id="BGZI01000038">
    <property type="protein sequence ID" value="GBO90302.1"/>
    <property type="molecule type" value="Genomic_DNA"/>
</dbReference>
<accession>A0A5M3Q4Z8</accession>
<evidence type="ECO:0000256" key="1">
    <source>
        <dbReference type="ARBA" id="ARBA00023015"/>
    </source>
</evidence>
<comment type="caution">
    <text evidence="5">The sequence shown here is derived from an EMBL/GenBank/DDBJ whole genome shotgun (WGS) entry which is preliminary data.</text>
</comment>
<proteinExistence type="predicted"/>